<dbReference type="AlphaFoldDB" id="A0A2T4SU97"/>
<dbReference type="Pfam" id="PF00296">
    <property type="entry name" value="Bac_luciferase"/>
    <property type="match status" value="1"/>
</dbReference>
<sequence length="431" mass="47860">MGRMKLGLFLAGYGHHLASWRHPKSVEQGPVDIDHIVNISKIAERGKFDLVFLSDALYIDETAHPDLMSRLDPFTLMTIIARETSDIGLAATVSTTYSQPFHLARAFSSLDHVSGGRAAWNIVTSAVNSTAQNFNGTVNVEHGLRYEQAGEFVDVANKLWHSWEQDAFVKDKERGVFVDQSKLQPINHEGKYYKVKGPLNLERSPQGSPLLIQAGSSSAGTDLASRVADVVFTAQTSADEAKHFNDGLRDKIEQRGRKQTDVSIMPGLFPVIGDTEEEAQANYEELQDLILPEEGLKLLSPYVGDVDLSKYDLKIPFEQVESSDGNGIKSRYELIKKEAMEQNLTLEDVMKKIAGARGHFMVVGTPEQIADTMQYWYEQGAADGFNIMPPLLPTQLELFVDKVVPILQQRGLAQTEYATGTLKEKFGLEND</sequence>
<evidence type="ECO:0000313" key="8">
    <source>
        <dbReference type="EMBL" id="RIL41494.1"/>
    </source>
</evidence>
<dbReference type="PANTHER" id="PTHR30011">
    <property type="entry name" value="ALKANESULFONATE MONOOXYGENASE-RELATED"/>
    <property type="match status" value="1"/>
</dbReference>
<evidence type="ECO:0000256" key="6">
    <source>
        <dbReference type="PIRSR" id="PIRSR000337-1"/>
    </source>
</evidence>
<protein>
    <submittedName>
        <fullName evidence="8">LLM class flavin-dependent oxidoreductase</fullName>
    </submittedName>
</protein>
<dbReference type="EMBL" id="QXRZ01000010">
    <property type="protein sequence ID" value="RIL41494.1"/>
    <property type="molecule type" value="Genomic_DNA"/>
</dbReference>
<dbReference type="SUPFAM" id="SSF51679">
    <property type="entry name" value="Bacterial luciferase-like"/>
    <property type="match status" value="1"/>
</dbReference>
<evidence type="ECO:0000256" key="5">
    <source>
        <dbReference type="ARBA" id="ARBA00033748"/>
    </source>
</evidence>
<dbReference type="Proteomes" id="UP000283576">
    <property type="component" value="Unassembled WGS sequence"/>
</dbReference>
<dbReference type="InterPro" id="IPR016215">
    <property type="entry name" value="NTA_MOA"/>
</dbReference>
<feature type="binding site" evidence="6">
    <location>
        <position position="146"/>
    </location>
    <ligand>
        <name>FMN</name>
        <dbReference type="ChEBI" id="CHEBI:58210"/>
    </ligand>
</feature>
<feature type="binding site" evidence="6">
    <location>
        <position position="142"/>
    </location>
    <ligand>
        <name>FMN</name>
        <dbReference type="ChEBI" id="CHEBI:58210"/>
    </ligand>
</feature>
<evidence type="ECO:0000256" key="4">
    <source>
        <dbReference type="ARBA" id="ARBA00023033"/>
    </source>
</evidence>
<dbReference type="RefSeq" id="WP_107527022.1">
    <property type="nucleotide sequence ID" value="NZ_JAIBNU010000002.1"/>
</dbReference>
<comment type="similarity">
    <text evidence="5">Belongs to the NtaA/SnaA/DszA monooxygenase family.</text>
</comment>
<evidence type="ECO:0000256" key="2">
    <source>
        <dbReference type="ARBA" id="ARBA00022643"/>
    </source>
</evidence>
<proteinExistence type="inferred from homology"/>
<evidence type="ECO:0000313" key="9">
    <source>
        <dbReference type="Proteomes" id="UP000283576"/>
    </source>
</evidence>
<keyword evidence="1 6" id="KW-0285">Flavoprotein</keyword>
<dbReference type="CDD" id="cd01095">
    <property type="entry name" value="Nitrilotriacetate_monoxgenase"/>
    <property type="match status" value="1"/>
</dbReference>
<comment type="caution">
    <text evidence="8">The sequence shown here is derived from an EMBL/GenBank/DDBJ whole genome shotgun (WGS) entry which is preliminary data.</text>
</comment>
<organism evidence="8 9">
    <name type="scientific">Staphylococcus gallinarum</name>
    <dbReference type="NCBI Taxonomy" id="1293"/>
    <lineage>
        <taxon>Bacteria</taxon>
        <taxon>Bacillati</taxon>
        <taxon>Bacillota</taxon>
        <taxon>Bacilli</taxon>
        <taxon>Bacillales</taxon>
        <taxon>Staphylococcaceae</taxon>
        <taxon>Staphylococcus</taxon>
    </lineage>
</organism>
<keyword evidence="4" id="KW-0503">Monooxygenase</keyword>
<gene>
    <name evidence="8" type="ORF">BUZ01_12170</name>
</gene>
<dbReference type="InterPro" id="IPR036661">
    <property type="entry name" value="Luciferase-like_sf"/>
</dbReference>
<dbReference type="PIRSF" id="PIRSF000337">
    <property type="entry name" value="NTA_MOA"/>
    <property type="match status" value="1"/>
</dbReference>
<dbReference type="GO" id="GO:0016705">
    <property type="term" value="F:oxidoreductase activity, acting on paired donors, with incorporation or reduction of molecular oxygen"/>
    <property type="evidence" value="ECO:0007669"/>
    <property type="project" value="InterPro"/>
</dbReference>
<name>A0A2T4SU97_STAGA</name>
<feature type="domain" description="Luciferase-like" evidence="7">
    <location>
        <begin position="16"/>
        <end position="381"/>
    </location>
</feature>
<dbReference type="InterPro" id="IPR051260">
    <property type="entry name" value="Diverse_substr_monoxygenases"/>
</dbReference>
<feature type="binding site" evidence="6">
    <location>
        <position position="92"/>
    </location>
    <ligand>
        <name>FMN</name>
        <dbReference type="ChEBI" id="CHEBI:58210"/>
    </ligand>
</feature>
<evidence type="ECO:0000256" key="3">
    <source>
        <dbReference type="ARBA" id="ARBA00023002"/>
    </source>
</evidence>
<accession>A0A2T4SU97</accession>
<dbReference type="InterPro" id="IPR011251">
    <property type="entry name" value="Luciferase-like_dom"/>
</dbReference>
<feature type="binding site" evidence="6">
    <location>
        <position position="216"/>
    </location>
    <ligand>
        <name>FMN</name>
        <dbReference type="ChEBI" id="CHEBI:58210"/>
    </ligand>
</feature>
<keyword evidence="3" id="KW-0560">Oxidoreductase</keyword>
<keyword evidence="2 6" id="KW-0288">FMN</keyword>
<dbReference type="Gene3D" id="3.20.20.30">
    <property type="entry name" value="Luciferase-like domain"/>
    <property type="match status" value="1"/>
</dbReference>
<dbReference type="NCBIfam" id="TIGR03860">
    <property type="entry name" value="FMN_nitrolo"/>
    <property type="match status" value="1"/>
</dbReference>
<reference evidence="8 9" key="1">
    <citation type="journal article" date="2016" name="Front. Microbiol.">
        <title>Comprehensive Phylogenetic Analysis of Bovine Non-aureus Staphylococci Species Based on Whole-Genome Sequencing.</title>
        <authorList>
            <person name="Naushad S."/>
            <person name="Barkema H.W."/>
            <person name="Luby C."/>
            <person name="Condas L.A."/>
            <person name="Nobrega D.B."/>
            <person name="Carson D.A."/>
            <person name="De Buck J."/>
        </authorList>
    </citation>
    <scope>NUCLEOTIDE SEQUENCE [LARGE SCALE GENOMIC DNA]</scope>
    <source>
        <strain evidence="8 9">SNUC 1388</strain>
    </source>
</reference>
<evidence type="ECO:0000256" key="1">
    <source>
        <dbReference type="ARBA" id="ARBA00022630"/>
    </source>
</evidence>
<feature type="binding site" evidence="6">
    <location>
        <position position="217"/>
    </location>
    <ligand>
        <name>FMN</name>
        <dbReference type="ChEBI" id="CHEBI:58210"/>
    </ligand>
</feature>
<feature type="binding site" evidence="6">
    <location>
        <position position="55"/>
    </location>
    <ligand>
        <name>FMN</name>
        <dbReference type="ChEBI" id="CHEBI:58210"/>
    </ligand>
</feature>
<dbReference type="PANTHER" id="PTHR30011:SF16">
    <property type="entry name" value="C2H2 FINGER DOMAIN TRANSCRIPTION FACTOR (EUROFUNG)-RELATED"/>
    <property type="match status" value="1"/>
</dbReference>
<evidence type="ECO:0000259" key="7">
    <source>
        <dbReference type="Pfam" id="PF00296"/>
    </source>
</evidence>
<dbReference type="GO" id="GO:0004497">
    <property type="term" value="F:monooxygenase activity"/>
    <property type="evidence" value="ECO:0007669"/>
    <property type="project" value="UniProtKB-KW"/>
</dbReference>